<dbReference type="InParanoid" id="T1I3Y0"/>
<name>T1I3Y0_RHOPR</name>
<dbReference type="GO" id="GO:0005929">
    <property type="term" value="C:cilium"/>
    <property type="evidence" value="ECO:0007669"/>
    <property type="project" value="TreeGrafter"/>
</dbReference>
<dbReference type="HOGENOM" id="CLU_1103931_0_0_1"/>
<proteinExistence type="predicted"/>
<dbReference type="EnsemblMetazoa" id="RPRC010999-RA">
    <property type="protein sequence ID" value="RPRC010999-PA"/>
    <property type="gene ID" value="RPRC010999"/>
</dbReference>
<dbReference type="EMBL" id="ACPB03024970">
    <property type="status" value="NOT_ANNOTATED_CDS"/>
    <property type="molecule type" value="Genomic_DNA"/>
</dbReference>
<protein>
    <submittedName>
        <fullName evidence="1">Uncharacterized protein</fullName>
    </submittedName>
</protein>
<dbReference type="InterPro" id="IPR029602">
    <property type="entry name" value="IFT74"/>
</dbReference>
<dbReference type="STRING" id="13249.T1I3Y0"/>
<dbReference type="PANTHER" id="PTHR31432:SF0">
    <property type="entry name" value="INTRAFLAGELLAR TRANSPORT PROTEIN 74 HOMOLOG"/>
    <property type="match status" value="1"/>
</dbReference>
<dbReference type="AlphaFoldDB" id="T1I3Y0"/>
<keyword evidence="2" id="KW-1185">Reference proteome</keyword>
<dbReference type="PANTHER" id="PTHR31432">
    <property type="entry name" value="INTRAFLAGELLAR TRANSPORT PROTEIN 74 HOMOLOG"/>
    <property type="match status" value="1"/>
</dbReference>
<organism evidence="1 2">
    <name type="scientific">Rhodnius prolixus</name>
    <name type="common">Triatomid bug</name>
    <dbReference type="NCBI Taxonomy" id="13249"/>
    <lineage>
        <taxon>Eukaryota</taxon>
        <taxon>Metazoa</taxon>
        <taxon>Ecdysozoa</taxon>
        <taxon>Arthropoda</taxon>
        <taxon>Hexapoda</taxon>
        <taxon>Insecta</taxon>
        <taxon>Pterygota</taxon>
        <taxon>Neoptera</taxon>
        <taxon>Paraneoptera</taxon>
        <taxon>Hemiptera</taxon>
        <taxon>Heteroptera</taxon>
        <taxon>Panheteroptera</taxon>
        <taxon>Cimicomorpha</taxon>
        <taxon>Reduviidae</taxon>
        <taxon>Triatominae</taxon>
        <taxon>Rhodnius</taxon>
    </lineage>
</organism>
<dbReference type="GO" id="GO:0030992">
    <property type="term" value="C:intraciliary transport particle B"/>
    <property type="evidence" value="ECO:0007669"/>
    <property type="project" value="InterPro"/>
</dbReference>
<evidence type="ECO:0000313" key="1">
    <source>
        <dbReference type="EnsemblMetazoa" id="RPRC010999-PA"/>
    </source>
</evidence>
<dbReference type="Proteomes" id="UP000015103">
    <property type="component" value="Unassembled WGS sequence"/>
</dbReference>
<evidence type="ECO:0000313" key="2">
    <source>
        <dbReference type="Proteomes" id="UP000015103"/>
    </source>
</evidence>
<dbReference type="GO" id="GO:0048487">
    <property type="term" value="F:beta-tubulin binding"/>
    <property type="evidence" value="ECO:0007669"/>
    <property type="project" value="InterPro"/>
</dbReference>
<accession>T1I3Y0</accession>
<reference evidence="1" key="1">
    <citation type="submission" date="2015-05" db="UniProtKB">
        <authorList>
            <consortium name="EnsemblMetazoa"/>
        </authorList>
    </citation>
    <scope>IDENTIFICATION</scope>
</reference>
<sequence length="252" mass="28605">MSIRNDAVITKVRKRQEAGIASYCSLLLTTIDDFLGSVESRRQDELNSLDALDAQILPLLKTLAARLSTIPTLADYKSMSLSQSHVVKRDLLNTVKSVSNEFINLFCYLNKIVKMGNKVEEDLNKVTKNTHTMSVEMETYTNIADLETGINKKKEELTAARQTLSGARSSTKSSVIEVTAKFNEVQRQLSESERYAQILFIEKKLLNLAHSNYAVKEYLEDAKSDCYLEERREKAMQTLQLLNEQFKRHATA</sequence>
<dbReference type="GO" id="GO:0035735">
    <property type="term" value="P:intraciliary transport involved in cilium assembly"/>
    <property type="evidence" value="ECO:0007669"/>
    <property type="project" value="TreeGrafter"/>
</dbReference>
<dbReference type="VEuPathDB" id="VectorBase:RPRC010999"/>
<dbReference type="EMBL" id="ACPB03024969">
    <property type="status" value="NOT_ANNOTATED_CDS"/>
    <property type="molecule type" value="Genomic_DNA"/>
</dbReference>